<keyword evidence="1" id="KW-1133">Transmembrane helix</keyword>
<keyword evidence="1" id="KW-0812">Transmembrane</keyword>
<gene>
    <name evidence="2" type="ORF">MtrunA17_Chr5g0409321</name>
</gene>
<evidence type="ECO:0000256" key="1">
    <source>
        <dbReference type="SAM" id="Phobius"/>
    </source>
</evidence>
<comment type="caution">
    <text evidence="2">The sequence shown here is derived from an EMBL/GenBank/DDBJ whole genome shotgun (WGS) entry which is preliminary data.</text>
</comment>
<name>A0A396HQB9_MEDTR</name>
<protein>
    <recommendedName>
        <fullName evidence="4">Transmembrane protein</fullName>
    </recommendedName>
</protein>
<dbReference type="Gramene" id="rna29736">
    <property type="protein sequence ID" value="RHN54663.1"/>
    <property type="gene ID" value="gene29736"/>
</dbReference>
<dbReference type="EMBL" id="PSQE01000005">
    <property type="protein sequence ID" value="RHN54663.1"/>
    <property type="molecule type" value="Genomic_DNA"/>
</dbReference>
<proteinExistence type="predicted"/>
<feature type="transmembrane region" description="Helical" evidence="1">
    <location>
        <begin position="12"/>
        <end position="30"/>
    </location>
</feature>
<organism evidence="2 3">
    <name type="scientific">Medicago truncatula</name>
    <name type="common">Barrel medic</name>
    <name type="synonym">Medicago tribuloides</name>
    <dbReference type="NCBI Taxonomy" id="3880"/>
    <lineage>
        <taxon>Eukaryota</taxon>
        <taxon>Viridiplantae</taxon>
        <taxon>Streptophyta</taxon>
        <taxon>Embryophyta</taxon>
        <taxon>Tracheophyta</taxon>
        <taxon>Spermatophyta</taxon>
        <taxon>Magnoliopsida</taxon>
        <taxon>eudicotyledons</taxon>
        <taxon>Gunneridae</taxon>
        <taxon>Pentapetalae</taxon>
        <taxon>rosids</taxon>
        <taxon>fabids</taxon>
        <taxon>Fabales</taxon>
        <taxon>Fabaceae</taxon>
        <taxon>Papilionoideae</taxon>
        <taxon>50 kb inversion clade</taxon>
        <taxon>NPAAA clade</taxon>
        <taxon>Hologalegina</taxon>
        <taxon>IRL clade</taxon>
        <taxon>Trifolieae</taxon>
        <taxon>Medicago</taxon>
    </lineage>
</organism>
<sequence length="54" mass="6460">MLQIIKSASIMRWLYTYITTIYTKSLILFYKLTKDLIFFRGSTPNLISQYLSPY</sequence>
<dbReference type="Proteomes" id="UP000265566">
    <property type="component" value="Chromosome 5"/>
</dbReference>
<evidence type="ECO:0000313" key="2">
    <source>
        <dbReference type="EMBL" id="RHN54663.1"/>
    </source>
</evidence>
<evidence type="ECO:0000313" key="3">
    <source>
        <dbReference type="Proteomes" id="UP000265566"/>
    </source>
</evidence>
<accession>A0A396HQB9</accession>
<evidence type="ECO:0008006" key="4">
    <source>
        <dbReference type="Google" id="ProtNLM"/>
    </source>
</evidence>
<reference evidence="3" key="1">
    <citation type="journal article" date="2018" name="Nat. Plants">
        <title>Whole-genome landscape of Medicago truncatula symbiotic genes.</title>
        <authorList>
            <person name="Pecrix Y."/>
            <person name="Staton S.E."/>
            <person name="Sallet E."/>
            <person name="Lelandais-Briere C."/>
            <person name="Moreau S."/>
            <person name="Carrere S."/>
            <person name="Blein T."/>
            <person name="Jardinaud M.F."/>
            <person name="Latrasse D."/>
            <person name="Zouine M."/>
            <person name="Zahm M."/>
            <person name="Kreplak J."/>
            <person name="Mayjonade B."/>
            <person name="Satge C."/>
            <person name="Perez M."/>
            <person name="Cauet S."/>
            <person name="Marande W."/>
            <person name="Chantry-Darmon C."/>
            <person name="Lopez-Roques C."/>
            <person name="Bouchez O."/>
            <person name="Berard A."/>
            <person name="Debelle F."/>
            <person name="Munos S."/>
            <person name="Bendahmane A."/>
            <person name="Berges H."/>
            <person name="Niebel A."/>
            <person name="Buitink J."/>
            <person name="Frugier F."/>
            <person name="Benhamed M."/>
            <person name="Crespi M."/>
            <person name="Gouzy J."/>
            <person name="Gamas P."/>
        </authorList>
    </citation>
    <scope>NUCLEOTIDE SEQUENCE [LARGE SCALE GENOMIC DNA]</scope>
    <source>
        <strain evidence="3">cv. Jemalong A17</strain>
    </source>
</reference>
<dbReference type="AlphaFoldDB" id="A0A396HQB9"/>
<keyword evidence="1" id="KW-0472">Membrane</keyword>